<dbReference type="InterPro" id="IPR002182">
    <property type="entry name" value="NB-ARC"/>
</dbReference>
<evidence type="ECO:0000256" key="1">
    <source>
        <dbReference type="ARBA" id="ARBA00022614"/>
    </source>
</evidence>
<dbReference type="Gene3D" id="3.80.10.10">
    <property type="entry name" value="Ribonuclease Inhibitor"/>
    <property type="match status" value="3"/>
</dbReference>
<dbReference type="SUPFAM" id="SSF52058">
    <property type="entry name" value="L domain-like"/>
    <property type="match status" value="3"/>
</dbReference>
<evidence type="ECO:0000259" key="4">
    <source>
        <dbReference type="Pfam" id="PF00931"/>
    </source>
</evidence>
<keyword evidence="3" id="KW-0611">Plant defense</keyword>
<dbReference type="Pfam" id="PF23559">
    <property type="entry name" value="WHD_DRP"/>
    <property type="match status" value="1"/>
</dbReference>
<dbReference type="GeneID" id="123080868"/>
<evidence type="ECO:0000256" key="2">
    <source>
        <dbReference type="ARBA" id="ARBA00022737"/>
    </source>
</evidence>
<keyword evidence="2" id="KW-0677">Repeat</keyword>
<accession>A0A3B6H6J5</accession>
<dbReference type="Proteomes" id="UP000019116">
    <property type="component" value="Chromosome 3D"/>
</dbReference>
<reference evidence="7" key="2">
    <citation type="submission" date="2018-10" db="UniProtKB">
        <authorList>
            <consortium name="EnsemblPlants"/>
        </authorList>
    </citation>
    <scope>IDENTIFICATION</scope>
</reference>
<evidence type="ECO:0000256" key="3">
    <source>
        <dbReference type="ARBA" id="ARBA00022821"/>
    </source>
</evidence>
<organism evidence="7">
    <name type="scientific">Triticum aestivum</name>
    <name type="common">Wheat</name>
    <dbReference type="NCBI Taxonomy" id="4565"/>
    <lineage>
        <taxon>Eukaryota</taxon>
        <taxon>Viridiplantae</taxon>
        <taxon>Streptophyta</taxon>
        <taxon>Embryophyta</taxon>
        <taxon>Tracheophyta</taxon>
        <taxon>Spermatophyta</taxon>
        <taxon>Magnoliopsida</taxon>
        <taxon>Liliopsida</taxon>
        <taxon>Poales</taxon>
        <taxon>Poaceae</taxon>
        <taxon>BOP clade</taxon>
        <taxon>Pooideae</taxon>
        <taxon>Triticodae</taxon>
        <taxon>Triticeae</taxon>
        <taxon>Triticinae</taxon>
        <taxon>Triticum</taxon>
    </lineage>
</organism>
<dbReference type="OrthoDB" id="1534087at2759"/>
<protein>
    <submittedName>
        <fullName evidence="7">Uncharacterized protein</fullName>
    </submittedName>
</protein>
<sequence>MKPTSYNIVALPLASVSSFPAHASCTMNDEMVDVTSSSAEGDLQQWATGWGIGREAAKLNHVRRHLNSVLTEAEGKEIHNAQLARSLKEARHMASHGEDLWSGLDYYRIQEHHHDGAEGRRVDGWHGGEEPQDLLAEEGGESGTAVVHDMQQVAKDTTEEHSSSALAALQIVPYANVSNPIVPSTSSNTRPEWHLGVSREIDEHVKACIRMTSNLQEALVLEHLDDRYVIAQSTGATDPRETSSCPTKPKVYGRDQDRDLVISKLTSKESAAEKNLSVLAIIGYGGIGKTTLANVVFNDSAVSNHFDARLWVYVSGYFDQAKIMHRMLESLTGDDRHENIKGLKELQGTLESALKSKRVLLVLDDMWEDRQQQKWDELLTPLLSSDVPGNKILVTTRKPSVAKLIKATDQISLNGINEDDFWDFFKECAFGDENYKVEPRLKKIGKDILVQLKGNPLAAKSVAKLLRKNHTVDFWRRILKDSEWKQQADDYDIMPALMISYKYLPVHLQRCFSYCAVFPKYYKYEKECLVNMWIAQGLICSTDNMHKRTEDIGIEFFSDLVEWGFLQKEFELMTTHIMHDLIHDLAQKVSSHETFTIGDTESRKAPQLVRHVSIIAEWVYKTEIDGTVHPNETFLRGFFKSFGELQQTSSNLSTLLLFGPHDFEFAHSFRQEFTEVKSVRVLKLDMVLSDLDLMIGNISSFINLRYLELGCFYKGPRLELPEAICVLYHLEVLDIKKNWGNSTVLPRDMNKFVKLRHFIARDELHAKIAGVGEMVSLQELKAFDVRKASEFSIMQFRRLNQLRGSIRICNLGDVGSKDEAINARISEKVHLTGLHLSWNTVSEDRVHTESNVDILEDLKPHAGLIDLGIIAYRHPVPSWLSNNIHLTSLRSLHLDSCSYWKTIPTPHQLPLLRELRLSNMVRVSKIEIGCLEILELHTLHRLTQCIVLDKEQLSVNLRVLEIDDCIRLKEFPLLSISKDTLISDCQFTHLHRLWVRGCFVHMSISQLLHMDSLLYIDLFLRPSLEQFRLVPIGQSDGLRMEIKGTAEVKSKDEKLFPFNKLRDLEELEITDYPGLMCLPWEGLQKLASLKKFKMSNFGKLFSCISGLYLPPSVQELEFNRCNITMKQLSHVLLSLPLLKKFSLTSCEEVTSLPIGLFTDEHNQTVEGSWHIPPSFLATLESLEISFRMRAHAKESSVMQFWSKQCLGKFTSLKKVVIEYCPALLSTVISGGMSHIPPSSLATLRVDCITDRRLQLSELSSLTDLHVIDCSSLTCVNLDGCTALRELYISGCGMLSSLEGMQSCEALRQFSIYDCKALRSLRVSLGSLATLSIESNPNLAYVDLNSCTALQKLCIKGCATTASWDGLKSLGALGDLKVENSPGFTRSWQLASAEVESKHSSYFPRRLQVLDIDDIGVLCVPICSQLTSLKTLTIHGSIYCRRDYGDALTDDHERALLLVTSLRDLEFDQFKHLRSLPAGLECLTTLQRLTVSRCELITSLPAGGIPASLRDMEIHGCSEELTAQCRAMCRDRKIYFGVGAYTVGSIETD</sequence>
<dbReference type="InterPro" id="IPR036388">
    <property type="entry name" value="WH-like_DNA-bd_sf"/>
</dbReference>
<evidence type="ECO:0000259" key="6">
    <source>
        <dbReference type="Pfam" id="PF25019"/>
    </source>
</evidence>
<keyword evidence="1" id="KW-0433">Leucine-rich repeat</keyword>
<dbReference type="SMR" id="A0A3B6H6J5"/>
<feature type="domain" description="R13L1/DRL21-like LRR repeat region" evidence="6">
    <location>
        <begin position="794"/>
        <end position="920"/>
    </location>
</feature>
<dbReference type="Gene3D" id="1.10.8.430">
    <property type="entry name" value="Helical domain of apoptotic protease-activating factors"/>
    <property type="match status" value="1"/>
</dbReference>
<dbReference type="Gramene" id="TraesCS3D03G1140200.1">
    <property type="protein sequence ID" value="TraesCS3D03G1140200.1.CDS"/>
    <property type="gene ID" value="TraesCS3D03G1140200"/>
</dbReference>
<evidence type="ECO:0000259" key="5">
    <source>
        <dbReference type="Pfam" id="PF23559"/>
    </source>
</evidence>
<dbReference type="Pfam" id="PF00931">
    <property type="entry name" value="NB-ARC"/>
    <property type="match status" value="1"/>
</dbReference>
<reference evidence="7" key="1">
    <citation type="submission" date="2018-08" db="EMBL/GenBank/DDBJ databases">
        <authorList>
            <person name="Rossello M."/>
        </authorList>
    </citation>
    <scope>NUCLEOTIDE SEQUENCE [LARGE SCALE GENOMIC DNA]</scope>
    <source>
        <strain evidence="7">cv. Chinese Spring</strain>
    </source>
</reference>
<keyword evidence="8" id="KW-1185">Reference proteome</keyword>
<name>A0A3B6H6J5_WHEAT</name>
<dbReference type="Gene3D" id="3.40.50.300">
    <property type="entry name" value="P-loop containing nucleotide triphosphate hydrolases"/>
    <property type="match status" value="1"/>
</dbReference>
<gene>
    <name evidence="7" type="primary">LOC123080868</name>
</gene>
<dbReference type="PaxDb" id="4565-Traes_3DL_20E9DF165.2"/>
<dbReference type="Gene3D" id="1.10.10.10">
    <property type="entry name" value="Winged helix-like DNA-binding domain superfamily/Winged helix DNA-binding domain"/>
    <property type="match status" value="1"/>
</dbReference>
<evidence type="ECO:0000313" key="8">
    <source>
        <dbReference type="Proteomes" id="UP000019116"/>
    </source>
</evidence>
<dbReference type="FunFam" id="3.40.50.300:FF:001091">
    <property type="entry name" value="Probable disease resistance protein At1g61300"/>
    <property type="match status" value="1"/>
</dbReference>
<dbReference type="STRING" id="4565.A0A3B6H6J5"/>
<dbReference type="PANTHER" id="PTHR36766:SF70">
    <property type="entry name" value="DISEASE RESISTANCE PROTEIN RGA4"/>
    <property type="match status" value="1"/>
</dbReference>
<dbReference type="PRINTS" id="PR00364">
    <property type="entry name" value="DISEASERSIST"/>
</dbReference>
<dbReference type="Pfam" id="PF25019">
    <property type="entry name" value="LRR_R13L1-DRL21"/>
    <property type="match status" value="1"/>
</dbReference>
<dbReference type="InterPro" id="IPR032675">
    <property type="entry name" value="LRR_dom_sf"/>
</dbReference>
<dbReference type="PANTHER" id="PTHR36766">
    <property type="entry name" value="PLANT BROAD-SPECTRUM MILDEW RESISTANCE PROTEIN RPW8"/>
    <property type="match status" value="1"/>
</dbReference>
<dbReference type="InterPro" id="IPR027417">
    <property type="entry name" value="P-loop_NTPase"/>
</dbReference>
<evidence type="ECO:0000313" key="7">
    <source>
        <dbReference type="EnsemblPlants" id="TraesCS3D02G515500.1"/>
    </source>
</evidence>
<dbReference type="OMA" id="LMTTHIM"/>
<dbReference type="EnsemblPlants" id="TraesCS3D02G515500.1">
    <property type="protein sequence ID" value="TraesCS3D02G515500.1"/>
    <property type="gene ID" value="TraesCS3D02G515500"/>
</dbReference>
<dbReference type="InterPro" id="IPR042197">
    <property type="entry name" value="Apaf_helical"/>
</dbReference>
<dbReference type="InterPro" id="IPR058922">
    <property type="entry name" value="WHD_DRP"/>
</dbReference>
<feature type="domain" description="NB-ARC" evidence="4">
    <location>
        <begin position="261"/>
        <end position="431"/>
    </location>
</feature>
<dbReference type="Gramene" id="TraesCS3D02G515500.1">
    <property type="protein sequence ID" value="TraesCS3D02G515500.1"/>
    <property type="gene ID" value="TraesCS3D02G515500"/>
</dbReference>
<dbReference type="RefSeq" id="XP_044359747.1">
    <property type="nucleotide sequence ID" value="XM_044503812.1"/>
</dbReference>
<proteinExistence type="predicted"/>
<dbReference type="InterPro" id="IPR056789">
    <property type="entry name" value="LRR_R13L1-DRL21"/>
</dbReference>
<feature type="domain" description="Disease resistance protein winged helix" evidence="5">
    <location>
        <begin position="517"/>
        <end position="586"/>
    </location>
</feature>
<dbReference type="GO" id="GO:0043531">
    <property type="term" value="F:ADP binding"/>
    <property type="evidence" value="ECO:0007669"/>
    <property type="project" value="InterPro"/>
</dbReference>
<dbReference type="SUPFAM" id="SSF52540">
    <property type="entry name" value="P-loop containing nucleoside triphosphate hydrolases"/>
    <property type="match status" value="1"/>
</dbReference>
<dbReference type="GO" id="GO:0006952">
    <property type="term" value="P:defense response"/>
    <property type="evidence" value="ECO:0007669"/>
    <property type="project" value="UniProtKB-KW"/>
</dbReference>